<dbReference type="AlphaFoldDB" id="A0A239GA57"/>
<dbReference type="InterPro" id="IPR024623">
    <property type="entry name" value="YtxH"/>
</dbReference>
<keyword evidence="1" id="KW-0812">Transmembrane</keyword>
<dbReference type="InterPro" id="IPR036629">
    <property type="entry name" value="YjbJ_sf"/>
</dbReference>
<reference evidence="3" key="1">
    <citation type="submission" date="2017-06" db="EMBL/GenBank/DDBJ databases">
        <authorList>
            <person name="Varghese N."/>
            <person name="Submissions S."/>
        </authorList>
    </citation>
    <scope>NUCLEOTIDE SEQUENCE [LARGE SCALE GENOMIC DNA]</scope>
    <source>
        <strain evidence="3">NKM1</strain>
    </source>
</reference>
<accession>A0A239GA57</accession>
<evidence type="ECO:0000256" key="1">
    <source>
        <dbReference type="SAM" id="Phobius"/>
    </source>
</evidence>
<protein>
    <submittedName>
        <fullName evidence="2">Gas vesicle protein</fullName>
    </submittedName>
</protein>
<dbReference type="Proteomes" id="UP000198432">
    <property type="component" value="Unassembled WGS sequence"/>
</dbReference>
<keyword evidence="1" id="KW-0472">Membrane</keyword>
<dbReference type="EMBL" id="FZOQ01000010">
    <property type="protein sequence ID" value="SNS65323.1"/>
    <property type="molecule type" value="Genomic_DNA"/>
</dbReference>
<dbReference type="Pfam" id="PF12732">
    <property type="entry name" value="YtxH"/>
    <property type="match status" value="1"/>
</dbReference>
<proteinExistence type="predicted"/>
<dbReference type="Gene3D" id="1.10.1470.10">
    <property type="entry name" value="YjbJ"/>
    <property type="match status" value="1"/>
</dbReference>
<name>A0A239GA57_9BACT</name>
<gene>
    <name evidence="2" type="ORF">SAMN06296052_110108</name>
</gene>
<keyword evidence="3" id="KW-1185">Reference proteome</keyword>
<dbReference type="SUPFAM" id="SSF69047">
    <property type="entry name" value="Hypothetical protein YjbJ"/>
    <property type="match status" value="1"/>
</dbReference>
<keyword evidence="1" id="KW-1133">Transmembrane helix</keyword>
<feature type="transmembrane region" description="Helical" evidence="1">
    <location>
        <begin position="23"/>
        <end position="42"/>
    </location>
</feature>
<sequence>MDSFKTDNFNLQLGSFNKDNGKILLATLAGISAGVVAGILMAPSSGRATRDSLTRSLSKAGDELNGTVKRWTESLKLGGGQRSDDELVLHGSWEDVKSQLRRNYDDLTDEDLDYQQGKEHELYDRLQRRLGKTKDEIVRLISEL</sequence>
<evidence type="ECO:0000313" key="2">
    <source>
        <dbReference type="EMBL" id="SNS65323.1"/>
    </source>
</evidence>
<evidence type="ECO:0000313" key="3">
    <source>
        <dbReference type="Proteomes" id="UP000198432"/>
    </source>
</evidence>
<dbReference type="OrthoDB" id="9796058at2"/>
<organism evidence="2 3">
    <name type="scientific">Pontibacter ummariensis</name>
    <dbReference type="NCBI Taxonomy" id="1610492"/>
    <lineage>
        <taxon>Bacteria</taxon>
        <taxon>Pseudomonadati</taxon>
        <taxon>Bacteroidota</taxon>
        <taxon>Cytophagia</taxon>
        <taxon>Cytophagales</taxon>
        <taxon>Hymenobacteraceae</taxon>
        <taxon>Pontibacter</taxon>
    </lineage>
</organism>